<dbReference type="Gene3D" id="3.50.50.60">
    <property type="entry name" value="FAD/NAD(P)-binding domain"/>
    <property type="match status" value="1"/>
</dbReference>
<dbReference type="SUPFAM" id="SSF51905">
    <property type="entry name" value="FAD/NAD(P)-binding domain"/>
    <property type="match status" value="1"/>
</dbReference>
<name>A0A2X0P9F2_9BASI</name>
<reference evidence="3 4" key="1">
    <citation type="submission" date="2016-11" db="EMBL/GenBank/DDBJ databases">
        <authorList>
            <person name="Jaros S."/>
            <person name="Januszkiewicz K."/>
            <person name="Wedrychowicz H."/>
        </authorList>
    </citation>
    <scope>NUCLEOTIDE SEQUENCE [LARGE SCALE GENOMIC DNA]</scope>
</reference>
<evidence type="ECO:0000313" key="3">
    <source>
        <dbReference type="EMBL" id="SGY85404.1"/>
    </source>
</evidence>
<dbReference type="Proteomes" id="UP000249464">
    <property type="component" value="Unassembled WGS sequence"/>
</dbReference>
<dbReference type="Gene3D" id="3.90.660.20">
    <property type="entry name" value="Protoporphyrinogen oxidase, mitochondrial, domain 2"/>
    <property type="match status" value="1"/>
</dbReference>
<evidence type="ECO:0000256" key="1">
    <source>
        <dbReference type="SAM" id="Phobius"/>
    </source>
</evidence>
<dbReference type="AlphaFoldDB" id="A0A2X0P9F2"/>
<dbReference type="InterPro" id="IPR036188">
    <property type="entry name" value="FAD/NAD-bd_sf"/>
</dbReference>
<protein>
    <submittedName>
        <fullName evidence="3">BQ5605_C009g05755 protein</fullName>
    </submittedName>
</protein>
<dbReference type="Gene3D" id="1.10.3110.10">
    <property type="entry name" value="protoporphyrinogen ix oxidase, domain 3"/>
    <property type="match status" value="1"/>
</dbReference>
<dbReference type="GO" id="GO:0016491">
    <property type="term" value="F:oxidoreductase activity"/>
    <property type="evidence" value="ECO:0007669"/>
    <property type="project" value="InterPro"/>
</dbReference>
<keyword evidence="1" id="KW-0472">Membrane</keyword>
<sequence length="570" mass="64147">MKIAVVGSGTSGLGATWLLNEHSKHEVHLFEADSRPGGHANTVRYRNPLGDDYINVDTGFIVFNTVTYPNFLAFLLETGVPYLSSDMSFSVSRDRGLFEWAGASPAALFAQPLNLLNPSHWRMAWDILRFNVGALEVLQRGDRGESIGDYLARERYSQTFIDNYLLPMTAAIWSTPPDKAALDFPALTLIRFMYNHHLMQILDRPTWLTVKNGSHSYVNRILERLDPAKYHQGHRIESVRTGGKGRKVVLKDSEGNETDWDHVIFACHADTTLKILEKGEGITEEERRILGGFEFSKNRAVLHSDPELMPKRRIAWSAWNYLTASDGPKLNVNSVAFFCPLPTRTYWMNLLQSIPEAIYGPVLVTLNPPFEPRKEHKFAEWDYDHPLFSEKVRALRQAFHLSDTHDIDRDFLGSGPVQSVRSQDELKKIQNKRGITFAGAWTKYGFHEDGFASGLRIAVDHLGAQSPFPIRHAERDLNLSRTDRYLNYTFSRIDSLARIFSFPATVFLFVLMIGLSVTRMVITVLGARSIAAVIGDVIMMLQRSNGASTAPVVKLNGLKRAGAGVRDKVG</sequence>
<feature type="transmembrane region" description="Helical" evidence="1">
    <location>
        <begin position="496"/>
        <end position="515"/>
    </location>
</feature>
<dbReference type="InterPro" id="IPR050464">
    <property type="entry name" value="Zeta_carotene_desat/Oxidored"/>
</dbReference>
<proteinExistence type="predicted"/>
<dbReference type="Pfam" id="PF01593">
    <property type="entry name" value="Amino_oxidase"/>
    <property type="match status" value="1"/>
</dbReference>
<organism evidence="3 4">
    <name type="scientific">Microbotryum silenes-dioicae</name>
    <dbReference type="NCBI Taxonomy" id="796604"/>
    <lineage>
        <taxon>Eukaryota</taxon>
        <taxon>Fungi</taxon>
        <taxon>Dikarya</taxon>
        <taxon>Basidiomycota</taxon>
        <taxon>Pucciniomycotina</taxon>
        <taxon>Microbotryomycetes</taxon>
        <taxon>Microbotryales</taxon>
        <taxon>Microbotryaceae</taxon>
        <taxon>Microbotryum</taxon>
    </lineage>
</organism>
<dbReference type="PANTHER" id="PTHR42923">
    <property type="entry name" value="PROTOPORPHYRINOGEN OXIDASE"/>
    <property type="match status" value="1"/>
</dbReference>
<keyword evidence="1" id="KW-1133">Transmembrane helix</keyword>
<dbReference type="PANTHER" id="PTHR42923:SF17">
    <property type="entry name" value="AMINE OXIDASE DOMAIN-CONTAINING PROTEIN"/>
    <property type="match status" value="1"/>
</dbReference>
<dbReference type="STRING" id="796604.A0A2X0P9F2"/>
<evidence type="ECO:0000259" key="2">
    <source>
        <dbReference type="Pfam" id="PF01593"/>
    </source>
</evidence>
<gene>
    <name evidence="3" type="primary">BQ5605_C009g05755</name>
    <name evidence="3" type="ORF">BQ5605_C009G05755</name>
</gene>
<keyword evidence="4" id="KW-1185">Reference proteome</keyword>
<dbReference type="InterPro" id="IPR002937">
    <property type="entry name" value="Amino_oxidase"/>
</dbReference>
<evidence type="ECO:0000313" key="4">
    <source>
        <dbReference type="Proteomes" id="UP000249464"/>
    </source>
</evidence>
<keyword evidence="1" id="KW-0812">Transmembrane</keyword>
<accession>A0A2X0P9F2</accession>
<dbReference type="EMBL" id="FQNC01000049">
    <property type="protein sequence ID" value="SGY85404.1"/>
    <property type="molecule type" value="Genomic_DNA"/>
</dbReference>
<feature type="domain" description="Amine oxidase" evidence="2">
    <location>
        <begin position="11"/>
        <end position="271"/>
    </location>
</feature>